<organism evidence="2 3">
    <name type="scientific">Candidatus Falkowbacteria bacterium RIFOXYD2_FULL_34_120</name>
    <dbReference type="NCBI Taxonomy" id="1798007"/>
    <lineage>
        <taxon>Bacteria</taxon>
        <taxon>Candidatus Falkowiibacteriota</taxon>
    </lineage>
</organism>
<feature type="transmembrane region" description="Helical" evidence="1">
    <location>
        <begin position="65"/>
        <end position="90"/>
    </location>
</feature>
<gene>
    <name evidence="2" type="ORF">A2531_05450</name>
</gene>
<dbReference type="EMBL" id="MFGO01000004">
    <property type="protein sequence ID" value="OGF41843.1"/>
    <property type="molecule type" value="Genomic_DNA"/>
</dbReference>
<protein>
    <recommendedName>
        <fullName evidence="4">Transmembrane protein</fullName>
    </recommendedName>
</protein>
<comment type="caution">
    <text evidence="2">The sequence shown here is derived from an EMBL/GenBank/DDBJ whole genome shotgun (WGS) entry which is preliminary data.</text>
</comment>
<evidence type="ECO:0000256" key="1">
    <source>
        <dbReference type="SAM" id="Phobius"/>
    </source>
</evidence>
<keyword evidence="1" id="KW-0472">Membrane</keyword>
<proteinExistence type="predicted"/>
<evidence type="ECO:0000313" key="3">
    <source>
        <dbReference type="Proteomes" id="UP000177579"/>
    </source>
</evidence>
<keyword evidence="1" id="KW-0812">Transmembrane</keyword>
<keyword evidence="1" id="KW-1133">Transmembrane helix</keyword>
<feature type="transmembrane region" description="Helical" evidence="1">
    <location>
        <begin position="96"/>
        <end position="119"/>
    </location>
</feature>
<evidence type="ECO:0000313" key="2">
    <source>
        <dbReference type="EMBL" id="OGF41843.1"/>
    </source>
</evidence>
<dbReference type="Proteomes" id="UP000177579">
    <property type="component" value="Unassembled WGS sequence"/>
</dbReference>
<sequence>MLEDKKENIKKELGKNTALLVYILQGLAFFSVLTVIVGAIINYVKMKDVRGTWLESHFHWQISTFWWGFILWPLIGFFLLIYPSGIAVIISVDLISVIAIILSGLIFFADTIWVIYRIIKGLIFLNKEKEI</sequence>
<dbReference type="AlphaFoldDB" id="A0A1F5TSH2"/>
<accession>A0A1F5TSH2</accession>
<feature type="transmembrane region" description="Helical" evidence="1">
    <location>
        <begin position="20"/>
        <end position="44"/>
    </location>
</feature>
<evidence type="ECO:0008006" key="4">
    <source>
        <dbReference type="Google" id="ProtNLM"/>
    </source>
</evidence>
<reference evidence="2 3" key="1">
    <citation type="journal article" date="2016" name="Nat. Commun.">
        <title>Thousands of microbial genomes shed light on interconnected biogeochemical processes in an aquifer system.</title>
        <authorList>
            <person name="Anantharaman K."/>
            <person name="Brown C.T."/>
            <person name="Hug L.A."/>
            <person name="Sharon I."/>
            <person name="Castelle C.J."/>
            <person name="Probst A.J."/>
            <person name="Thomas B.C."/>
            <person name="Singh A."/>
            <person name="Wilkins M.J."/>
            <person name="Karaoz U."/>
            <person name="Brodie E.L."/>
            <person name="Williams K.H."/>
            <person name="Hubbard S.S."/>
            <person name="Banfield J.F."/>
        </authorList>
    </citation>
    <scope>NUCLEOTIDE SEQUENCE [LARGE SCALE GENOMIC DNA]</scope>
</reference>
<name>A0A1F5TSH2_9BACT</name>